<dbReference type="EMBL" id="KZ678640">
    <property type="protein sequence ID" value="PSR77757.1"/>
    <property type="molecule type" value="Genomic_DNA"/>
</dbReference>
<keyword evidence="2" id="KW-1185">Reference proteome</keyword>
<evidence type="ECO:0000313" key="1">
    <source>
        <dbReference type="EMBL" id="PSR77757.1"/>
    </source>
</evidence>
<dbReference type="Proteomes" id="UP000241462">
    <property type="component" value="Unassembled WGS sequence"/>
</dbReference>
<name>A0A2T2ZVD9_9PEZI</name>
<organism evidence="1 2">
    <name type="scientific">Coniella lustricola</name>
    <dbReference type="NCBI Taxonomy" id="2025994"/>
    <lineage>
        <taxon>Eukaryota</taxon>
        <taxon>Fungi</taxon>
        <taxon>Dikarya</taxon>
        <taxon>Ascomycota</taxon>
        <taxon>Pezizomycotina</taxon>
        <taxon>Sordariomycetes</taxon>
        <taxon>Sordariomycetidae</taxon>
        <taxon>Diaporthales</taxon>
        <taxon>Schizoparmaceae</taxon>
        <taxon>Coniella</taxon>
    </lineage>
</organism>
<dbReference type="InParanoid" id="A0A2T2ZVD9"/>
<sequence>MNSLFHHHSLHRDRIAGDWAGFQAPKERERGREAQNTFATEASSMYFLAILLYSPCLAGWLARTGQGLAVGQISFLVIAEKSRSRQPRTPSTSPSFAHGRCSSIWQSGLDSGLGWAVLCCAAAVRPLMRSRLDPFEPRANDKSGEFFWLPTSEYYVTSSSLPYCTVSYRGVLWSCPLRPSPSTNRRNWEWVLFSPPSMTTFEYMN</sequence>
<reference evidence="1 2" key="1">
    <citation type="journal article" date="2018" name="Mycol. Prog.">
        <title>Coniella lustricola, a new species from submerged detritus.</title>
        <authorList>
            <person name="Raudabaugh D.B."/>
            <person name="Iturriaga T."/>
            <person name="Carver A."/>
            <person name="Mondo S."/>
            <person name="Pangilinan J."/>
            <person name="Lipzen A."/>
            <person name="He G."/>
            <person name="Amirebrahimi M."/>
            <person name="Grigoriev I.V."/>
            <person name="Miller A.N."/>
        </authorList>
    </citation>
    <scope>NUCLEOTIDE SEQUENCE [LARGE SCALE GENOMIC DNA]</scope>
    <source>
        <strain evidence="1 2">B22-T-1</strain>
    </source>
</reference>
<proteinExistence type="predicted"/>
<evidence type="ECO:0000313" key="2">
    <source>
        <dbReference type="Proteomes" id="UP000241462"/>
    </source>
</evidence>
<protein>
    <submittedName>
        <fullName evidence="1">Uncharacterized protein</fullName>
    </submittedName>
</protein>
<dbReference type="AlphaFoldDB" id="A0A2T2ZVD9"/>
<gene>
    <name evidence="1" type="ORF">BD289DRAFT_444965</name>
</gene>
<accession>A0A2T2ZVD9</accession>